<dbReference type="EMBL" id="WNWS01000063">
    <property type="protein sequence ID" value="KAE9983379.1"/>
    <property type="molecule type" value="Genomic_DNA"/>
</dbReference>
<evidence type="ECO:0000256" key="8">
    <source>
        <dbReference type="ARBA" id="ARBA00023157"/>
    </source>
</evidence>
<evidence type="ECO:0000256" key="2">
    <source>
        <dbReference type="ARBA" id="ARBA00022487"/>
    </source>
</evidence>
<evidence type="ECO:0000313" key="14">
    <source>
        <dbReference type="Proteomes" id="UP000447873"/>
    </source>
</evidence>
<keyword evidence="3" id="KW-0119">Carbohydrate metabolism</keyword>
<keyword evidence="6 10" id="KW-0378">Hydrolase</keyword>
<evidence type="ECO:0000313" key="12">
    <source>
        <dbReference type="EMBL" id="KAE9983379.1"/>
    </source>
</evidence>
<gene>
    <name evidence="11" type="ORF">BLS_009555</name>
    <name evidence="12" type="ORF">EG328_010016</name>
</gene>
<dbReference type="InterPro" id="IPR029058">
    <property type="entry name" value="AB_hydrolase_fold"/>
</dbReference>
<keyword evidence="3" id="KW-0858">Xylan degradation</keyword>
<dbReference type="Pfam" id="PF07519">
    <property type="entry name" value="Tannase"/>
    <property type="match status" value="1"/>
</dbReference>
<comment type="caution">
    <text evidence="11">The sequence shown here is derived from an EMBL/GenBank/DDBJ whole genome shotgun (WGS) entry which is preliminary data.</text>
</comment>
<dbReference type="GO" id="GO:0030600">
    <property type="term" value="F:feruloyl esterase activity"/>
    <property type="evidence" value="ECO:0007669"/>
    <property type="project" value="UniProtKB-EC"/>
</dbReference>
<evidence type="ECO:0000256" key="7">
    <source>
        <dbReference type="ARBA" id="ARBA00022837"/>
    </source>
</evidence>
<keyword evidence="2" id="KW-0719">Serine esterase</keyword>
<accession>A0A8H3U523</accession>
<evidence type="ECO:0000256" key="9">
    <source>
        <dbReference type="ARBA" id="ARBA00034075"/>
    </source>
</evidence>
<evidence type="ECO:0000256" key="10">
    <source>
        <dbReference type="RuleBase" id="RU361238"/>
    </source>
</evidence>
<evidence type="ECO:0000256" key="3">
    <source>
        <dbReference type="ARBA" id="ARBA00022651"/>
    </source>
</evidence>
<organism evidence="11 13">
    <name type="scientific">Venturia inaequalis</name>
    <name type="common">Apple scab fungus</name>
    <dbReference type="NCBI Taxonomy" id="5025"/>
    <lineage>
        <taxon>Eukaryota</taxon>
        <taxon>Fungi</taxon>
        <taxon>Dikarya</taxon>
        <taxon>Ascomycota</taxon>
        <taxon>Pezizomycotina</taxon>
        <taxon>Dothideomycetes</taxon>
        <taxon>Pleosporomycetidae</taxon>
        <taxon>Venturiales</taxon>
        <taxon>Venturiaceae</taxon>
        <taxon>Venturia</taxon>
    </lineage>
</organism>
<evidence type="ECO:0000256" key="4">
    <source>
        <dbReference type="ARBA" id="ARBA00022723"/>
    </source>
</evidence>
<comment type="similarity">
    <text evidence="1 10">Belongs to the tannase family.</text>
</comment>
<keyword evidence="7" id="KW-0106">Calcium</keyword>
<sequence>MGVPTSSTNFDPMHANFQMRIDWGYLSTHLTAVMGKQLLSAYYGRDAEFSYHLGSSTGGRQSLVEAQRYPEDFEGVFAIAPAYNETGVTTYSISWTARAALLDETNFMPAITNAEADLIHAAVLKACDGMDGLEDGIVSLPRLCHPDIEALVCSANSSPAVNATCISTTALLAANKIYSGPISSLSGGKQVPEGLLPGSELAWQGTYIPSVSGSPSAWYTFSTSFLSNFAFWPDPTEKLTPFSIDLSEPELLRKTSRMESLEYGGIADMTKFKQLGGKIIMTQGLNDVAVAPGFARDLFERVGGAMTPEGRDEFMRFFEMTGVNHVSGGPGADTYDALGLLVDWVENGNAPEMIVAKRLDDDGNLEFERPLFRYPMVAAYKGRGNISDWRSFEPVDGSAPFWDL</sequence>
<evidence type="ECO:0000256" key="1">
    <source>
        <dbReference type="ARBA" id="ARBA00006249"/>
    </source>
</evidence>
<dbReference type="GO" id="GO:0046872">
    <property type="term" value="F:metal ion binding"/>
    <property type="evidence" value="ECO:0007669"/>
    <property type="project" value="UniProtKB-KW"/>
</dbReference>
<dbReference type="EC" id="3.1.1.-" evidence="10"/>
<dbReference type="EMBL" id="WNWQ01000885">
    <property type="protein sequence ID" value="KAE9963180.1"/>
    <property type="molecule type" value="Genomic_DNA"/>
</dbReference>
<comment type="catalytic activity">
    <reaction evidence="9">
        <text>feruloyl-polysaccharide + H2O = ferulate + polysaccharide.</text>
        <dbReference type="EC" id="3.1.1.73"/>
    </reaction>
</comment>
<keyword evidence="3" id="KW-0624">Polysaccharide degradation</keyword>
<name>A0A8H3U523_VENIN</name>
<dbReference type="AlphaFoldDB" id="A0A8H3U523"/>
<evidence type="ECO:0000313" key="11">
    <source>
        <dbReference type="EMBL" id="KAE9963180.1"/>
    </source>
</evidence>
<keyword evidence="4" id="KW-0479">Metal-binding</keyword>
<evidence type="ECO:0000256" key="5">
    <source>
        <dbReference type="ARBA" id="ARBA00022729"/>
    </source>
</evidence>
<evidence type="ECO:0000256" key="6">
    <source>
        <dbReference type="ARBA" id="ARBA00022801"/>
    </source>
</evidence>
<dbReference type="GO" id="GO:0045493">
    <property type="term" value="P:xylan catabolic process"/>
    <property type="evidence" value="ECO:0007669"/>
    <property type="project" value="UniProtKB-KW"/>
</dbReference>
<reference evidence="11 13" key="1">
    <citation type="submission" date="2019-11" db="EMBL/GenBank/DDBJ databases">
        <title>Venturia inaequalis Genome Resource.</title>
        <authorList>
            <person name="Lichtner F.J."/>
        </authorList>
    </citation>
    <scope>NUCLEOTIDE SEQUENCE [LARGE SCALE GENOMIC DNA]</scope>
    <source>
        <strain evidence="12 14">120213</strain>
        <strain evidence="11">Bline_iso_100314</strain>
    </source>
</reference>
<dbReference type="PANTHER" id="PTHR33938:SF15">
    <property type="entry name" value="FERULOYL ESTERASE B-RELATED"/>
    <property type="match status" value="1"/>
</dbReference>
<keyword evidence="5" id="KW-0732">Signal</keyword>
<dbReference type="Proteomes" id="UP000447873">
    <property type="component" value="Unassembled WGS sequence"/>
</dbReference>
<dbReference type="PANTHER" id="PTHR33938">
    <property type="entry name" value="FERULOYL ESTERASE B-RELATED"/>
    <property type="match status" value="1"/>
</dbReference>
<proteinExistence type="inferred from homology"/>
<evidence type="ECO:0000313" key="13">
    <source>
        <dbReference type="Proteomes" id="UP000433883"/>
    </source>
</evidence>
<dbReference type="InterPro" id="IPR011118">
    <property type="entry name" value="Tannase/feruloyl_esterase"/>
</dbReference>
<keyword evidence="8" id="KW-1015">Disulfide bond</keyword>
<protein>
    <recommendedName>
        <fullName evidence="10">Carboxylic ester hydrolase</fullName>
        <ecNumber evidence="10">3.1.1.-</ecNumber>
    </recommendedName>
</protein>
<dbReference type="SUPFAM" id="SSF53474">
    <property type="entry name" value="alpha/beta-Hydrolases"/>
    <property type="match status" value="1"/>
</dbReference>
<dbReference type="Proteomes" id="UP000433883">
    <property type="component" value="Unassembled WGS sequence"/>
</dbReference>